<dbReference type="PROSITE" id="PS50181">
    <property type="entry name" value="FBOX"/>
    <property type="match status" value="1"/>
</dbReference>
<sequence length="415" mass="47564">MSITTLSTEILQKIYDLSELQDLLAVSRTCKRTYRVFIGRKMHLLTRGLHNSYSPLPSLLKLTLANEPDKSRRPIGTEIRIDALLSRVTSVPPIENLKLTLEQMKKMVYYGRIADRWTELYPRLRWRVGSDSRRLLHGHEKERLRRAIYHHWTYTSLFHSRTYTSYSPYPPSPASHDDPRHRLLRTYSTTEHIQLSELLVHLEQLVELDLYPSNSVIRSQDPYSESLPTKAIEKIAWGEGSAYRRLVRDIMKLSPADLLHLVENTSTKIERLDFLYKMEACFGDVPATMNYALSTVSTERFNVAWGMSVKEIGVVGPWVHFPSLRSRIGIPRGLHRGAVEIHGVEEDLADEGLRFGICDVVLREGERFDRDELGRWGLGIDFDGVKTGEWEGWRRLAGLKGGVAGEADGDGEHDD</sequence>
<feature type="domain" description="F-box" evidence="1">
    <location>
        <begin position="1"/>
        <end position="36"/>
    </location>
</feature>
<dbReference type="OrthoDB" id="1638493at2759"/>
<dbReference type="InterPro" id="IPR001810">
    <property type="entry name" value="F-box_dom"/>
</dbReference>
<gene>
    <name evidence="2" type="ORF">RAG0_14042</name>
</gene>
<protein>
    <recommendedName>
        <fullName evidence="1">F-box domain-containing protein</fullName>
    </recommendedName>
</protein>
<organism evidence="2 3">
    <name type="scientific">Rhynchosporium agropyri</name>
    <dbReference type="NCBI Taxonomy" id="914238"/>
    <lineage>
        <taxon>Eukaryota</taxon>
        <taxon>Fungi</taxon>
        <taxon>Dikarya</taxon>
        <taxon>Ascomycota</taxon>
        <taxon>Pezizomycotina</taxon>
        <taxon>Leotiomycetes</taxon>
        <taxon>Helotiales</taxon>
        <taxon>Ploettnerulaceae</taxon>
        <taxon>Rhynchosporium</taxon>
    </lineage>
</organism>
<proteinExistence type="predicted"/>
<evidence type="ECO:0000313" key="3">
    <source>
        <dbReference type="Proteomes" id="UP000178912"/>
    </source>
</evidence>
<evidence type="ECO:0000259" key="1">
    <source>
        <dbReference type="PROSITE" id="PS50181"/>
    </source>
</evidence>
<name>A0A1E1LF87_9HELO</name>
<reference evidence="3" key="1">
    <citation type="submission" date="2016-03" db="EMBL/GenBank/DDBJ databases">
        <authorList>
            <person name="Guldener U."/>
        </authorList>
    </citation>
    <scope>NUCLEOTIDE SEQUENCE [LARGE SCALE GENOMIC DNA]</scope>
    <source>
        <strain evidence="3">04CH-RAC-A.6.1</strain>
    </source>
</reference>
<keyword evidence="3" id="KW-1185">Reference proteome</keyword>
<dbReference type="Proteomes" id="UP000178912">
    <property type="component" value="Unassembled WGS sequence"/>
</dbReference>
<evidence type="ECO:0000313" key="2">
    <source>
        <dbReference type="EMBL" id="CZT09201.1"/>
    </source>
</evidence>
<dbReference type="EMBL" id="FJUX01000112">
    <property type="protein sequence ID" value="CZT09201.1"/>
    <property type="molecule type" value="Genomic_DNA"/>
</dbReference>
<dbReference type="AlphaFoldDB" id="A0A1E1LF87"/>
<accession>A0A1E1LF87</accession>